<dbReference type="Proteomes" id="UP000001235">
    <property type="component" value="Chromosome"/>
</dbReference>
<evidence type="ECO:0000313" key="2">
    <source>
        <dbReference type="Proteomes" id="UP000001235"/>
    </source>
</evidence>
<accession>D9SEL5</accession>
<organism evidence="1 2">
    <name type="scientific">Gallionella capsiferriformans (strain ES-2)</name>
    <name type="common">Gallionella ferruginea capsiferriformans (strain ES-2)</name>
    <dbReference type="NCBI Taxonomy" id="395494"/>
    <lineage>
        <taxon>Bacteria</taxon>
        <taxon>Pseudomonadati</taxon>
        <taxon>Pseudomonadota</taxon>
        <taxon>Betaproteobacteria</taxon>
        <taxon>Nitrosomonadales</taxon>
        <taxon>Gallionellaceae</taxon>
        <taxon>Gallionella</taxon>
    </lineage>
</organism>
<gene>
    <name evidence="1" type="ordered locus">Galf_0960</name>
</gene>
<dbReference type="HOGENOM" id="CLU_2616931_0_0_4"/>
<keyword evidence="2" id="KW-1185">Reference proteome</keyword>
<name>D9SEL5_GALCS</name>
<reference evidence="1 2" key="1">
    <citation type="submission" date="2010-08" db="EMBL/GenBank/DDBJ databases">
        <title>Complete sequence of Gallionella capsiferriformans ES-2.</title>
        <authorList>
            <consortium name="US DOE Joint Genome Institute"/>
            <person name="Lucas S."/>
            <person name="Copeland A."/>
            <person name="Lapidus A."/>
            <person name="Cheng J.-F."/>
            <person name="Bruce D."/>
            <person name="Goodwin L."/>
            <person name="Pitluck S."/>
            <person name="Chertkov O."/>
            <person name="Davenport K.W."/>
            <person name="Detter J.C."/>
            <person name="Han C."/>
            <person name="Tapia R."/>
            <person name="Land M."/>
            <person name="Hauser L."/>
            <person name="Chang Y.-J."/>
            <person name="Jeffries C."/>
            <person name="Kyrpides N."/>
            <person name="Ivanova N."/>
            <person name="Mikhailova N."/>
            <person name="Shelobolina E.S."/>
            <person name="Picardal F."/>
            <person name="Roden E."/>
            <person name="Emerson D."/>
            <person name="Woyke T."/>
        </authorList>
    </citation>
    <scope>NUCLEOTIDE SEQUENCE [LARGE SCALE GENOMIC DNA]</scope>
    <source>
        <strain evidence="1 2">ES-2</strain>
    </source>
</reference>
<protein>
    <submittedName>
        <fullName evidence="1">Uncharacterized protein</fullName>
    </submittedName>
</protein>
<evidence type="ECO:0000313" key="1">
    <source>
        <dbReference type="EMBL" id="ADL54991.1"/>
    </source>
</evidence>
<proteinExistence type="predicted"/>
<dbReference type="AlphaFoldDB" id="D9SEL5"/>
<dbReference type="STRING" id="395494.Galf_0960"/>
<sequence length="78" mass="8549">MNSIAYVGSCPVTKGDLKRLKKMSRLSKQFASLHSGLSDGCNYALFEMHCENSSVNHIACVIQDVTNEAVDSLTKAFH</sequence>
<dbReference type="EMBL" id="CP002159">
    <property type="protein sequence ID" value="ADL54991.1"/>
    <property type="molecule type" value="Genomic_DNA"/>
</dbReference>
<dbReference type="KEGG" id="gca:Galf_0960"/>